<sequence length="147" mass="16913">MKVNFTIDGEPKAKARPRMSTANGKAYTPDQTILYENWIRLMYNSTVKHFFEGNVKMTVICYFDITKKDREALQKNKVNTKAYKNAIDKVEGLIRPNKKPDLDNIIKSVADSLNGIAYKDDSQIVEVVSKKYYSDRPRVEVELEDVS</sequence>
<reference evidence="2 3" key="1">
    <citation type="journal article" date="2016" name="Viruses">
        <title>Two Novel Myoviruses from the North of Iraq Reveal Insights into Clostridium difficile Phage Diversity and Biology.</title>
        <authorList>
            <person name="Rashid S.J."/>
            <person name="Barylski J."/>
            <person name="Hargreaves K.R."/>
            <person name="Millard A.A."/>
            <person name="Vinner G.K."/>
            <person name="Clokie M.R."/>
        </authorList>
    </citation>
    <scope>NUCLEOTIDE SEQUENCE [LARGE SCALE GENOMIC DNA]</scope>
</reference>
<evidence type="ECO:0000313" key="2">
    <source>
        <dbReference type="EMBL" id="ANT45218.1"/>
    </source>
</evidence>
<dbReference type="GO" id="GO:0006310">
    <property type="term" value="P:DNA recombination"/>
    <property type="evidence" value="ECO:0007669"/>
    <property type="project" value="InterPro"/>
</dbReference>
<dbReference type="Proteomes" id="UP000266459">
    <property type="component" value="Segment"/>
</dbReference>
<proteinExistence type="predicted"/>
<organism evidence="2 3">
    <name type="scientific">Clostridium phage CDKM15</name>
    <dbReference type="NCBI Taxonomy" id="1868595"/>
    <lineage>
        <taxon>Viruses</taxon>
        <taxon>Duplodnaviria</taxon>
        <taxon>Heunggongvirae</taxon>
        <taxon>Uroviricota</taxon>
        <taxon>Caudoviricetes</taxon>
        <taxon>Colneyvirus</taxon>
        <taxon>Colneyvirus CDKM15</taxon>
    </lineage>
</organism>
<name>A0A3G1E3L4_9CAUD</name>
<dbReference type="SUPFAM" id="SSF103084">
    <property type="entry name" value="Holliday junction resolvase RusA"/>
    <property type="match status" value="1"/>
</dbReference>
<evidence type="ECO:0000313" key="3">
    <source>
        <dbReference type="Proteomes" id="UP000266459"/>
    </source>
</evidence>
<dbReference type="EMBL" id="KX228400">
    <property type="protein sequence ID" value="ANT45218.1"/>
    <property type="molecule type" value="Genomic_DNA"/>
</dbReference>
<feature type="region of interest" description="Disordered" evidence="1">
    <location>
        <begin position="1"/>
        <end position="22"/>
    </location>
</feature>
<keyword evidence="3" id="KW-1185">Reference proteome</keyword>
<accession>A0A3G1E3L4</accession>
<dbReference type="InterPro" id="IPR036614">
    <property type="entry name" value="RusA-like_sf"/>
</dbReference>
<evidence type="ECO:0000256" key="1">
    <source>
        <dbReference type="SAM" id="MobiDB-lite"/>
    </source>
</evidence>
<dbReference type="GO" id="GO:0006281">
    <property type="term" value="P:DNA repair"/>
    <property type="evidence" value="ECO:0007669"/>
    <property type="project" value="InterPro"/>
</dbReference>
<dbReference type="Pfam" id="PF05866">
    <property type="entry name" value="RusA"/>
    <property type="match status" value="1"/>
</dbReference>
<dbReference type="GO" id="GO:0000287">
    <property type="term" value="F:magnesium ion binding"/>
    <property type="evidence" value="ECO:0007669"/>
    <property type="project" value="InterPro"/>
</dbReference>
<gene>
    <name evidence="2" type="ORF">CDKM15_75</name>
</gene>
<dbReference type="Gene3D" id="3.30.1330.70">
    <property type="entry name" value="Holliday junction resolvase RusA"/>
    <property type="match status" value="1"/>
</dbReference>
<dbReference type="InterPro" id="IPR008822">
    <property type="entry name" value="Endonuclease_RusA-like"/>
</dbReference>
<protein>
    <submittedName>
        <fullName evidence="2">Holliday junction resolvase</fullName>
    </submittedName>
</protein>